<reference evidence="2 3" key="1">
    <citation type="submission" date="2019-08" db="EMBL/GenBank/DDBJ databases">
        <title>Genome sequence of Gillisia hiemivivida IC154 (type strain).</title>
        <authorList>
            <person name="Bowman J.P."/>
        </authorList>
    </citation>
    <scope>NUCLEOTIDE SEQUENCE [LARGE SCALE GENOMIC DNA]</scope>
    <source>
        <strain evidence="2 3">IC154</strain>
    </source>
</reference>
<feature type="chain" id="PRO_5023031227" evidence="1">
    <location>
        <begin position="19"/>
        <end position="164"/>
    </location>
</feature>
<keyword evidence="3" id="KW-1185">Reference proteome</keyword>
<name>A0A5C6ZTB9_9FLAO</name>
<feature type="signal peptide" evidence="1">
    <location>
        <begin position="1"/>
        <end position="18"/>
    </location>
</feature>
<evidence type="ECO:0000313" key="3">
    <source>
        <dbReference type="Proteomes" id="UP000321367"/>
    </source>
</evidence>
<protein>
    <submittedName>
        <fullName evidence="2">DUF4402 domain-containing protein</fullName>
    </submittedName>
</protein>
<dbReference type="Pfam" id="PF14352">
    <property type="entry name" value="DUF4402"/>
    <property type="match status" value="1"/>
</dbReference>
<proteinExistence type="predicted"/>
<evidence type="ECO:0000313" key="2">
    <source>
        <dbReference type="EMBL" id="TXD94057.1"/>
    </source>
</evidence>
<sequence>MKKITFILFALITGTTFAQREAEGTATVNALIVSPITISTTDNIDFGKIVRTTVGGVVEIPTNGDARTIPGAMDITSTSNAATFTVTAEENTTYGVSIPQLTLKNTVDDSKTMIVDFTHSLSEGNNTSSGNTAGTFVVGGKLTVGGDQFAGSYDGTATVTVSYE</sequence>
<comment type="caution">
    <text evidence="2">The sequence shown here is derived from an EMBL/GenBank/DDBJ whole genome shotgun (WGS) entry which is preliminary data.</text>
</comment>
<keyword evidence="1" id="KW-0732">Signal</keyword>
<gene>
    <name evidence="2" type="ORF">ES724_07260</name>
</gene>
<dbReference type="EMBL" id="VORY01000006">
    <property type="protein sequence ID" value="TXD94057.1"/>
    <property type="molecule type" value="Genomic_DNA"/>
</dbReference>
<dbReference type="OrthoDB" id="598336at2"/>
<dbReference type="RefSeq" id="WP_146931554.1">
    <property type="nucleotide sequence ID" value="NZ_CBCSHZ010000005.1"/>
</dbReference>
<evidence type="ECO:0000256" key="1">
    <source>
        <dbReference type="SAM" id="SignalP"/>
    </source>
</evidence>
<dbReference type="Proteomes" id="UP000321367">
    <property type="component" value="Unassembled WGS sequence"/>
</dbReference>
<organism evidence="2 3">
    <name type="scientific">Gillisia hiemivivida</name>
    <dbReference type="NCBI Taxonomy" id="291190"/>
    <lineage>
        <taxon>Bacteria</taxon>
        <taxon>Pseudomonadati</taxon>
        <taxon>Bacteroidota</taxon>
        <taxon>Flavobacteriia</taxon>
        <taxon>Flavobacteriales</taxon>
        <taxon>Flavobacteriaceae</taxon>
        <taxon>Gillisia</taxon>
    </lineage>
</organism>
<dbReference type="InterPro" id="IPR025514">
    <property type="entry name" value="DUF4402"/>
</dbReference>
<accession>A0A5C6ZTB9</accession>
<dbReference type="AlphaFoldDB" id="A0A5C6ZTB9"/>